<comment type="similarity">
    <text evidence="1">Belongs to the short-chain dehydrogenases/reductases (SDR) family.</text>
</comment>
<dbReference type="Proteomes" id="UP000552954">
    <property type="component" value="Unassembled WGS sequence"/>
</dbReference>
<dbReference type="InterPro" id="IPR057326">
    <property type="entry name" value="KR_dom"/>
</dbReference>
<name>A0A849KBX0_9BURK</name>
<dbReference type="GO" id="GO:0016491">
    <property type="term" value="F:oxidoreductase activity"/>
    <property type="evidence" value="ECO:0007669"/>
    <property type="project" value="UniProtKB-KW"/>
</dbReference>
<evidence type="ECO:0000259" key="3">
    <source>
        <dbReference type="SMART" id="SM00822"/>
    </source>
</evidence>
<dbReference type="Gene3D" id="3.40.50.720">
    <property type="entry name" value="NAD(P)-binding Rossmann-like Domain"/>
    <property type="match status" value="1"/>
</dbReference>
<dbReference type="PANTHER" id="PTHR44196:SF1">
    <property type="entry name" value="DEHYDROGENASE_REDUCTASE SDR FAMILY MEMBER 7B"/>
    <property type="match status" value="1"/>
</dbReference>
<accession>A0A849KBX0</accession>
<dbReference type="SUPFAM" id="SSF51735">
    <property type="entry name" value="NAD(P)-binding Rossmann-fold domains"/>
    <property type="match status" value="1"/>
</dbReference>
<evidence type="ECO:0000313" key="5">
    <source>
        <dbReference type="Proteomes" id="UP000552954"/>
    </source>
</evidence>
<dbReference type="NCBIfam" id="NF006565">
    <property type="entry name" value="PRK09072.1"/>
    <property type="match status" value="1"/>
</dbReference>
<dbReference type="Pfam" id="PF00106">
    <property type="entry name" value="adh_short"/>
    <property type="match status" value="1"/>
</dbReference>
<dbReference type="AlphaFoldDB" id="A0A849KBX0"/>
<protein>
    <submittedName>
        <fullName evidence="4">SDR family oxidoreductase</fullName>
    </submittedName>
</protein>
<dbReference type="InterPro" id="IPR002347">
    <property type="entry name" value="SDR_fam"/>
</dbReference>
<proteinExistence type="inferred from homology"/>
<keyword evidence="5" id="KW-1185">Reference proteome</keyword>
<dbReference type="PANTHER" id="PTHR44196">
    <property type="entry name" value="DEHYDROGENASE/REDUCTASE SDR FAMILY MEMBER 7B"/>
    <property type="match status" value="1"/>
</dbReference>
<evidence type="ECO:0000313" key="4">
    <source>
        <dbReference type="EMBL" id="NNU43637.1"/>
    </source>
</evidence>
<dbReference type="GO" id="GO:0016020">
    <property type="term" value="C:membrane"/>
    <property type="evidence" value="ECO:0007669"/>
    <property type="project" value="TreeGrafter"/>
</dbReference>
<dbReference type="InterPro" id="IPR020904">
    <property type="entry name" value="Sc_DH/Rdtase_CS"/>
</dbReference>
<feature type="domain" description="Ketoreductase" evidence="3">
    <location>
        <begin position="6"/>
        <end position="188"/>
    </location>
</feature>
<evidence type="ECO:0000256" key="1">
    <source>
        <dbReference type="ARBA" id="ARBA00006484"/>
    </source>
</evidence>
<evidence type="ECO:0000256" key="2">
    <source>
        <dbReference type="ARBA" id="ARBA00023002"/>
    </source>
</evidence>
<sequence length="273" mass="28953">MKPAVARILLTGATGGIGREAAGAFLRAGARLMLTGRSPQSLAALARELRDRHGLAEQDLPWVVADLREPRELERLAEHAAGWQCNVLVHAAGAPAFGALHAIDAATMAAVMQTNLIAPMQLTRAMLPSLRRQPGAQVLFVGSVLGAIGLPGYSVYSASKFGLRGFAEALRRELADTEVKVQYLGPRSTQTAFNGADVQAYNQATGTAMDSAASVAAALLRMLEDEEAERFLGFPERLGVRLNGLVPTAMDGSFRRHGRSLATLATLPERTGS</sequence>
<gene>
    <name evidence="4" type="ORF">HK415_11460</name>
</gene>
<dbReference type="PROSITE" id="PS00061">
    <property type="entry name" value="ADH_SHORT"/>
    <property type="match status" value="1"/>
</dbReference>
<dbReference type="SMART" id="SM00822">
    <property type="entry name" value="PKS_KR"/>
    <property type="match status" value="1"/>
</dbReference>
<keyword evidence="2" id="KW-0560">Oxidoreductase</keyword>
<reference evidence="4 5" key="1">
    <citation type="submission" date="2020-05" db="EMBL/GenBank/DDBJ databases">
        <authorList>
            <person name="Khan S.A."/>
            <person name="Jeon C.O."/>
            <person name="Chun B.H."/>
        </authorList>
    </citation>
    <scope>NUCLEOTIDE SEQUENCE [LARGE SCALE GENOMIC DNA]</scope>
    <source>
        <strain evidence="4 5">B156</strain>
    </source>
</reference>
<dbReference type="PRINTS" id="PR00081">
    <property type="entry name" value="GDHRDH"/>
</dbReference>
<dbReference type="InterPro" id="IPR036291">
    <property type="entry name" value="NAD(P)-bd_dom_sf"/>
</dbReference>
<dbReference type="RefSeq" id="WP_171559181.1">
    <property type="nucleotide sequence ID" value="NZ_JABFCS010000001.1"/>
</dbReference>
<comment type="caution">
    <text evidence="4">The sequence shown here is derived from an EMBL/GenBank/DDBJ whole genome shotgun (WGS) entry which is preliminary data.</text>
</comment>
<organism evidence="4 5">
    <name type="scientific">Ramlibacter montanisoli</name>
    <dbReference type="NCBI Taxonomy" id="2732512"/>
    <lineage>
        <taxon>Bacteria</taxon>
        <taxon>Pseudomonadati</taxon>
        <taxon>Pseudomonadota</taxon>
        <taxon>Betaproteobacteria</taxon>
        <taxon>Burkholderiales</taxon>
        <taxon>Comamonadaceae</taxon>
        <taxon>Ramlibacter</taxon>
    </lineage>
</organism>
<dbReference type="EMBL" id="JABFCS010000001">
    <property type="protein sequence ID" value="NNU43637.1"/>
    <property type="molecule type" value="Genomic_DNA"/>
</dbReference>
<reference evidence="4 5" key="2">
    <citation type="submission" date="2020-06" db="EMBL/GenBank/DDBJ databases">
        <title>Ramlibacter rhizophilus sp. nov., isolated from rhizosphere soil of national flower Mugunghwa from South Korea.</title>
        <authorList>
            <person name="Zheng-Fei Y."/>
            <person name="Huan T."/>
        </authorList>
    </citation>
    <scope>NUCLEOTIDE SEQUENCE [LARGE SCALE GENOMIC DNA]</scope>
    <source>
        <strain evidence="4 5">B156</strain>
    </source>
</reference>